<sequence>MSFGNLPSEVQSQIIGLVADNSSWREGLRLRGVSRLFDREIQAQYFDFGKIHTSMDEDKDQLTLKMGPQHLYRLLKGQICARRPRTALITQLKGAVKILLSTPTFYVPDDSEARKVDTVNGTIRLEPGDRTSYATNMVALGVLHFLTGGRAPLCEQIARMTRSPLQIDSLSWALVTAISMKDTSTIEALVQKEPQLSVRKHVLADPLRFAVTSQWYTMVRYLLQHGADVNTPHNHSHCSPKCERMLIELPSYSGDVRMVALLLEPQYSLKLDGADCDRYLWSTIRKLAASHTDGTSPSASTYIDIVRLFLQTIHPNNQASVQHLVVHLAVVYDVPELIPVVVEMGFDVNETEAGRTHLVFAVSRGQNKVVNVLLDHGARHGPQSAFDAVKAACINGRASSLRILLNRVTTIDEYGHALAAGHFLLAAKASWSDPETMSHYIEVLDCLSEHGLDLNSANCGVKALTFALEHKHNVLMTNLLEKGISLPDAELALAQRVRQPLPDFNLGEHYF</sequence>
<dbReference type="SUPFAM" id="SSF48403">
    <property type="entry name" value="Ankyrin repeat"/>
    <property type="match status" value="1"/>
</dbReference>
<dbReference type="EMBL" id="KN847044">
    <property type="protein sequence ID" value="KIW25993.1"/>
    <property type="molecule type" value="Genomic_DNA"/>
</dbReference>
<keyword evidence="3" id="KW-1185">Reference proteome</keyword>
<dbReference type="GeneID" id="27348319"/>
<dbReference type="Pfam" id="PF12796">
    <property type="entry name" value="Ank_2"/>
    <property type="match status" value="1"/>
</dbReference>
<evidence type="ECO:0000313" key="2">
    <source>
        <dbReference type="EMBL" id="KIW25993.1"/>
    </source>
</evidence>
<protein>
    <submittedName>
        <fullName evidence="2">Uncharacterized protein</fullName>
    </submittedName>
</protein>
<dbReference type="SMART" id="SM00248">
    <property type="entry name" value="ANK"/>
    <property type="match status" value="6"/>
</dbReference>
<feature type="repeat" description="ANK" evidence="1">
    <location>
        <begin position="353"/>
        <end position="378"/>
    </location>
</feature>
<dbReference type="PANTHER" id="PTHR24133:SF40">
    <property type="entry name" value="ANKYRIN REPEAT DOMAIN 44"/>
    <property type="match status" value="1"/>
</dbReference>
<evidence type="ECO:0000256" key="1">
    <source>
        <dbReference type="PROSITE-ProRule" id="PRU00023"/>
    </source>
</evidence>
<dbReference type="PANTHER" id="PTHR24133">
    <property type="entry name" value="ANKYRIN DOMAIN-CONTAINING"/>
    <property type="match status" value="1"/>
</dbReference>
<dbReference type="STRING" id="569365.A0A0D2C499"/>
<reference evidence="2 3" key="1">
    <citation type="submission" date="2015-01" db="EMBL/GenBank/DDBJ databases">
        <title>The Genome Sequence of Cladophialophora immunda CBS83496.</title>
        <authorList>
            <consortium name="The Broad Institute Genomics Platform"/>
            <person name="Cuomo C."/>
            <person name="de Hoog S."/>
            <person name="Gorbushina A."/>
            <person name="Stielow B."/>
            <person name="Teixiera M."/>
            <person name="Abouelleil A."/>
            <person name="Chapman S.B."/>
            <person name="Priest M."/>
            <person name="Young S.K."/>
            <person name="Wortman J."/>
            <person name="Nusbaum C."/>
            <person name="Birren B."/>
        </authorList>
    </citation>
    <scope>NUCLEOTIDE SEQUENCE [LARGE SCALE GENOMIC DNA]</scope>
    <source>
        <strain evidence="2 3">CBS 83496</strain>
    </source>
</reference>
<dbReference type="InterPro" id="IPR052391">
    <property type="entry name" value="E3_Ligase-Neurotoxin"/>
</dbReference>
<dbReference type="VEuPathDB" id="FungiDB:PV07_09125"/>
<dbReference type="AlphaFoldDB" id="A0A0D2C499"/>
<organism evidence="2 3">
    <name type="scientific">Cladophialophora immunda</name>
    <dbReference type="NCBI Taxonomy" id="569365"/>
    <lineage>
        <taxon>Eukaryota</taxon>
        <taxon>Fungi</taxon>
        <taxon>Dikarya</taxon>
        <taxon>Ascomycota</taxon>
        <taxon>Pezizomycotina</taxon>
        <taxon>Eurotiomycetes</taxon>
        <taxon>Chaetothyriomycetidae</taxon>
        <taxon>Chaetothyriales</taxon>
        <taxon>Herpotrichiellaceae</taxon>
        <taxon>Cladophialophora</taxon>
    </lineage>
</organism>
<dbReference type="OrthoDB" id="4772757at2759"/>
<dbReference type="PROSITE" id="PS50297">
    <property type="entry name" value="ANK_REP_REGION"/>
    <property type="match status" value="1"/>
</dbReference>
<dbReference type="Proteomes" id="UP000054466">
    <property type="component" value="Unassembled WGS sequence"/>
</dbReference>
<dbReference type="InterPro" id="IPR002110">
    <property type="entry name" value="Ankyrin_rpt"/>
</dbReference>
<gene>
    <name evidence="2" type="ORF">PV07_09125</name>
</gene>
<accession>A0A0D2C499</accession>
<name>A0A0D2C499_9EURO</name>
<proteinExistence type="predicted"/>
<dbReference type="Gene3D" id="1.25.40.20">
    <property type="entry name" value="Ankyrin repeat-containing domain"/>
    <property type="match status" value="2"/>
</dbReference>
<dbReference type="PROSITE" id="PS50088">
    <property type="entry name" value="ANK_REPEAT"/>
    <property type="match status" value="2"/>
</dbReference>
<dbReference type="InterPro" id="IPR036770">
    <property type="entry name" value="Ankyrin_rpt-contain_sf"/>
</dbReference>
<dbReference type="HOGENOM" id="CLU_560196_0_0_1"/>
<dbReference type="RefSeq" id="XP_016246209.1">
    <property type="nucleotide sequence ID" value="XM_016396353.1"/>
</dbReference>
<evidence type="ECO:0000313" key="3">
    <source>
        <dbReference type="Proteomes" id="UP000054466"/>
    </source>
</evidence>
<keyword evidence="1" id="KW-0040">ANK repeat</keyword>
<feature type="repeat" description="ANK" evidence="1">
    <location>
        <begin position="206"/>
        <end position="234"/>
    </location>
</feature>